<dbReference type="Gene3D" id="1.20.140.150">
    <property type="match status" value="1"/>
</dbReference>
<feature type="transmembrane region" description="Helical" evidence="2">
    <location>
        <begin position="114"/>
        <end position="137"/>
    </location>
</feature>
<feature type="region of interest" description="Disordered" evidence="1">
    <location>
        <begin position="220"/>
        <end position="262"/>
    </location>
</feature>
<evidence type="ECO:0000313" key="4">
    <source>
        <dbReference type="Proteomes" id="UP000034841"/>
    </source>
</evidence>
<dbReference type="AlphaFoldDB" id="A0A0F8BP13"/>
<dbReference type="GO" id="GO:0006897">
    <property type="term" value="P:endocytosis"/>
    <property type="evidence" value="ECO:0007669"/>
    <property type="project" value="TreeGrafter"/>
</dbReference>
<accession>A0A0F8BP13</accession>
<dbReference type="Proteomes" id="UP000034841">
    <property type="component" value="Unassembled WGS sequence"/>
</dbReference>
<feature type="compositionally biased region" description="Basic and acidic residues" evidence="1">
    <location>
        <begin position="242"/>
        <end position="262"/>
    </location>
</feature>
<keyword evidence="4" id="KW-1185">Reference proteome</keyword>
<feature type="transmembrane region" description="Helical" evidence="2">
    <location>
        <begin position="149"/>
        <end position="171"/>
    </location>
</feature>
<reference evidence="3 4" key="1">
    <citation type="submission" date="2015-04" db="EMBL/GenBank/DDBJ databases">
        <title>Genome sequence of Ceratocystis platani, a major pathogen of plane trees.</title>
        <authorList>
            <person name="Belbahri L."/>
        </authorList>
    </citation>
    <scope>NUCLEOTIDE SEQUENCE [LARGE SCALE GENOMIC DNA]</scope>
    <source>
        <strain evidence="3 4">CFO</strain>
    </source>
</reference>
<dbReference type="PANTHER" id="PTHR36414:SF1">
    <property type="entry name" value="PROTEIN SUR7"/>
    <property type="match status" value="1"/>
</dbReference>
<gene>
    <name evidence="3" type="primary">SUR7</name>
    <name evidence="3" type="ORF">CFO_g3367</name>
</gene>
<dbReference type="PANTHER" id="PTHR36414">
    <property type="entry name" value="PROTEIN SUR7"/>
    <property type="match status" value="1"/>
</dbReference>
<feature type="transmembrane region" description="Helical" evidence="2">
    <location>
        <begin position="7"/>
        <end position="31"/>
    </location>
</feature>
<dbReference type="GO" id="GO:0005938">
    <property type="term" value="C:cell cortex"/>
    <property type="evidence" value="ECO:0007669"/>
    <property type="project" value="TreeGrafter"/>
</dbReference>
<keyword evidence="2" id="KW-1133">Transmembrane helix</keyword>
<name>A0A0F8BP13_CERFI</name>
<dbReference type="Pfam" id="PF06687">
    <property type="entry name" value="SUR7"/>
    <property type="match status" value="1"/>
</dbReference>
<organism evidence="3 4">
    <name type="scientific">Ceratocystis fimbriata f. sp. platani</name>
    <dbReference type="NCBI Taxonomy" id="88771"/>
    <lineage>
        <taxon>Eukaryota</taxon>
        <taxon>Fungi</taxon>
        <taxon>Dikarya</taxon>
        <taxon>Ascomycota</taxon>
        <taxon>Pezizomycotina</taxon>
        <taxon>Sordariomycetes</taxon>
        <taxon>Hypocreomycetidae</taxon>
        <taxon>Microascales</taxon>
        <taxon>Ceratocystidaceae</taxon>
        <taxon>Ceratocystis</taxon>
    </lineage>
</organism>
<sequence length="262" mass="29131">MKLGVPLGVVGMTLMATSLLFLWFIILSGIANVTPFRKTYFLQADTSGITGARDTSQWTYFWICGRGNHDCDSAHGALPFGYAWDSYASDVPQGLGGSHGKHTTSHHFWYMWRFGWVFFIITLFFETIALCTSVLACCGRIGSAISSMATGIALFFYTIAVSLMTATFVQARNRFHDAGRSARLGRWSFGFAWAGFAALALAWFCFSANFFTASSQRKSRSTAKSEKRSGNPWRKRNTSALGERRAQESGVAEGRRVKDEYM</sequence>
<dbReference type="GO" id="GO:0031505">
    <property type="term" value="P:fungal-type cell wall organization"/>
    <property type="evidence" value="ECO:0007669"/>
    <property type="project" value="TreeGrafter"/>
</dbReference>
<dbReference type="EMBL" id="LBBL01000170">
    <property type="protein sequence ID" value="KKF94293.1"/>
    <property type="molecule type" value="Genomic_DNA"/>
</dbReference>
<keyword evidence="2" id="KW-0812">Transmembrane</keyword>
<dbReference type="InterPro" id="IPR009571">
    <property type="entry name" value="SUR7/Rim9-like_fungi"/>
</dbReference>
<comment type="caution">
    <text evidence="3">The sequence shown here is derived from an EMBL/GenBank/DDBJ whole genome shotgun (WGS) entry which is preliminary data.</text>
</comment>
<dbReference type="GO" id="GO:0005886">
    <property type="term" value="C:plasma membrane"/>
    <property type="evidence" value="ECO:0007669"/>
    <property type="project" value="InterPro"/>
</dbReference>
<evidence type="ECO:0000256" key="2">
    <source>
        <dbReference type="SAM" id="Phobius"/>
    </source>
</evidence>
<keyword evidence="2" id="KW-0472">Membrane</keyword>
<feature type="transmembrane region" description="Helical" evidence="2">
    <location>
        <begin position="191"/>
        <end position="211"/>
    </location>
</feature>
<dbReference type="GO" id="GO:0032185">
    <property type="term" value="P:septin cytoskeleton organization"/>
    <property type="evidence" value="ECO:0007669"/>
    <property type="project" value="TreeGrafter"/>
</dbReference>
<dbReference type="GO" id="GO:0030866">
    <property type="term" value="P:cortical actin cytoskeleton organization"/>
    <property type="evidence" value="ECO:0007669"/>
    <property type="project" value="TreeGrafter"/>
</dbReference>
<evidence type="ECO:0000313" key="3">
    <source>
        <dbReference type="EMBL" id="KKF94293.1"/>
    </source>
</evidence>
<dbReference type="GO" id="GO:0045121">
    <property type="term" value="C:membrane raft"/>
    <property type="evidence" value="ECO:0007669"/>
    <property type="project" value="TreeGrafter"/>
</dbReference>
<dbReference type="OrthoDB" id="5419460at2759"/>
<evidence type="ECO:0000256" key="1">
    <source>
        <dbReference type="SAM" id="MobiDB-lite"/>
    </source>
</evidence>
<protein>
    <submittedName>
        <fullName evidence="3">Protein SUR7</fullName>
    </submittedName>
</protein>
<proteinExistence type="predicted"/>